<keyword evidence="2" id="KW-0238">DNA-binding</keyword>
<protein>
    <recommendedName>
        <fullName evidence="6">TF-B3 domain-containing protein</fullName>
    </recommendedName>
</protein>
<dbReference type="AlphaFoldDB" id="A0A8T0IX88"/>
<accession>A0A8T0IX88</accession>
<proteinExistence type="predicted"/>
<feature type="compositionally biased region" description="Polar residues" evidence="5">
    <location>
        <begin position="415"/>
        <end position="432"/>
    </location>
</feature>
<dbReference type="EMBL" id="CM026422">
    <property type="protein sequence ID" value="KAG0587807.1"/>
    <property type="molecule type" value="Genomic_DNA"/>
</dbReference>
<evidence type="ECO:0000313" key="8">
    <source>
        <dbReference type="Proteomes" id="UP000822688"/>
    </source>
</evidence>
<gene>
    <name evidence="7" type="ORF">KC19_2G192800</name>
</gene>
<evidence type="ECO:0000256" key="3">
    <source>
        <dbReference type="ARBA" id="ARBA00023163"/>
    </source>
</evidence>
<sequence length="515" mass="57097">MLSSCFGREGVTSQPQFAWENNTMNITVADGGVQAYDDLVDFSPVDSSSVWEVCTGTEDFGAVDFSTIIKNEFNDSCANGPSFAEDSHGVSSLLPWGFSMQPLPTLKSSNKRSIRDILREVTVSEEALQSAVARLGGGAQGLKVLMDHVYVWTLESHDADAAAIIRKGILDLGNTPANYGGVNANVQWKNHGNRGSTICEPTNRGAAYTRALRKSHMVRQWRHSPRAQLGSNKYGHQSRAHWRTGSHQSWLQDLEPELGNANGKGYEFLFQKELRASDVSTLGRIILPKKDAEKHLPFLYEREGMMITLEDYHSGAFWTVRYRFWPNNKSRMYLLETIGGFVNYHHLQEGDFLICYRNRQGGYVIRGQKVPPNVKASAKGLSPKGSQGRETTEKTETKTVNSTSMPPKHQFLDGDQSTTDSNSDPASSSFESTFRGLSDGPQGFEDAYGRQESCISQQIDYRYNIYEDEGPKTDGFVTASPKLLASHDSGFDPVVEMLAVSNVKQRYLDGGILGV</sequence>
<keyword evidence="1" id="KW-0805">Transcription regulation</keyword>
<keyword evidence="3" id="KW-0804">Transcription</keyword>
<feature type="region of interest" description="Disordered" evidence="5">
    <location>
        <begin position="374"/>
        <end position="447"/>
    </location>
</feature>
<dbReference type="SUPFAM" id="SSF101936">
    <property type="entry name" value="DNA-binding pseudobarrel domain"/>
    <property type="match status" value="1"/>
</dbReference>
<evidence type="ECO:0000256" key="5">
    <source>
        <dbReference type="SAM" id="MobiDB-lite"/>
    </source>
</evidence>
<dbReference type="Proteomes" id="UP000822688">
    <property type="component" value="Chromosome 2"/>
</dbReference>
<feature type="domain" description="TF-B3" evidence="6">
    <location>
        <begin position="270"/>
        <end position="369"/>
    </location>
</feature>
<dbReference type="CDD" id="cd10017">
    <property type="entry name" value="B3_DNA"/>
    <property type="match status" value="1"/>
</dbReference>
<dbReference type="Pfam" id="PF02362">
    <property type="entry name" value="B3"/>
    <property type="match status" value="1"/>
</dbReference>
<evidence type="ECO:0000256" key="2">
    <source>
        <dbReference type="ARBA" id="ARBA00023125"/>
    </source>
</evidence>
<organism evidence="7 8">
    <name type="scientific">Ceratodon purpureus</name>
    <name type="common">Fire moss</name>
    <name type="synonym">Dicranum purpureum</name>
    <dbReference type="NCBI Taxonomy" id="3225"/>
    <lineage>
        <taxon>Eukaryota</taxon>
        <taxon>Viridiplantae</taxon>
        <taxon>Streptophyta</taxon>
        <taxon>Embryophyta</taxon>
        <taxon>Bryophyta</taxon>
        <taxon>Bryophytina</taxon>
        <taxon>Bryopsida</taxon>
        <taxon>Dicranidae</taxon>
        <taxon>Pseudoditrichales</taxon>
        <taxon>Ditrichaceae</taxon>
        <taxon>Ceratodon</taxon>
    </lineage>
</organism>
<dbReference type="PANTHER" id="PTHR31140:SF81">
    <property type="entry name" value="B3 DOMAIN-CONTAINING TRANSCRIPTION FACTOR ABI3"/>
    <property type="match status" value="1"/>
</dbReference>
<dbReference type="PROSITE" id="PS50863">
    <property type="entry name" value="B3"/>
    <property type="match status" value="1"/>
</dbReference>
<keyword evidence="4" id="KW-0539">Nucleus</keyword>
<comment type="caution">
    <text evidence="7">The sequence shown here is derived from an EMBL/GenBank/DDBJ whole genome shotgun (WGS) entry which is preliminary data.</text>
</comment>
<dbReference type="SMART" id="SM01019">
    <property type="entry name" value="B3"/>
    <property type="match status" value="1"/>
</dbReference>
<keyword evidence="8" id="KW-1185">Reference proteome</keyword>
<name>A0A8T0IX88_CERPU</name>
<evidence type="ECO:0000259" key="6">
    <source>
        <dbReference type="PROSITE" id="PS50863"/>
    </source>
</evidence>
<dbReference type="InterPro" id="IPR015300">
    <property type="entry name" value="DNA-bd_pseudobarrel_sf"/>
</dbReference>
<dbReference type="PANTHER" id="PTHR31140">
    <property type="entry name" value="B3 DOMAIN-CONTAINING TRANSCRIPTION FACTOR ABI3"/>
    <property type="match status" value="1"/>
</dbReference>
<evidence type="ECO:0000313" key="7">
    <source>
        <dbReference type="EMBL" id="KAG0587807.1"/>
    </source>
</evidence>
<dbReference type="GO" id="GO:0003677">
    <property type="term" value="F:DNA binding"/>
    <property type="evidence" value="ECO:0007669"/>
    <property type="project" value="UniProtKB-KW"/>
</dbReference>
<reference evidence="7" key="1">
    <citation type="submission" date="2020-06" db="EMBL/GenBank/DDBJ databases">
        <title>WGS assembly of Ceratodon purpureus strain R40.</title>
        <authorList>
            <person name="Carey S.B."/>
            <person name="Jenkins J."/>
            <person name="Shu S."/>
            <person name="Lovell J.T."/>
            <person name="Sreedasyam A."/>
            <person name="Maumus F."/>
            <person name="Tiley G.P."/>
            <person name="Fernandez-Pozo N."/>
            <person name="Barry K."/>
            <person name="Chen C."/>
            <person name="Wang M."/>
            <person name="Lipzen A."/>
            <person name="Daum C."/>
            <person name="Saski C.A."/>
            <person name="Payton A.C."/>
            <person name="Mcbreen J.C."/>
            <person name="Conrad R.E."/>
            <person name="Kollar L.M."/>
            <person name="Olsson S."/>
            <person name="Huttunen S."/>
            <person name="Landis J.B."/>
            <person name="Wickett N.J."/>
            <person name="Johnson M.G."/>
            <person name="Rensing S.A."/>
            <person name="Grimwood J."/>
            <person name="Schmutz J."/>
            <person name="Mcdaniel S.F."/>
        </authorList>
    </citation>
    <scope>NUCLEOTIDE SEQUENCE</scope>
    <source>
        <strain evidence="7">R40</strain>
    </source>
</reference>
<dbReference type="InterPro" id="IPR044800">
    <property type="entry name" value="LEC2-like"/>
</dbReference>
<dbReference type="GO" id="GO:0003700">
    <property type="term" value="F:DNA-binding transcription factor activity"/>
    <property type="evidence" value="ECO:0007669"/>
    <property type="project" value="InterPro"/>
</dbReference>
<dbReference type="Gene3D" id="2.40.330.10">
    <property type="entry name" value="DNA-binding pseudobarrel domain"/>
    <property type="match status" value="1"/>
</dbReference>
<evidence type="ECO:0000256" key="1">
    <source>
        <dbReference type="ARBA" id="ARBA00023015"/>
    </source>
</evidence>
<evidence type="ECO:0000256" key="4">
    <source>
        <dbReference type="ARBA" id="ARBA00023242"/>
    </source>
</evidence>
<dbReference type="InterPro" id="IPR003340">
    <property type="entry name" value="B3_DNA-bd"/>
</dbReference>